<evidence type="ECO:0000256" key="7">
    <source>
        <dbReference type="ARBA" id="ARBA00093797"/>
    </source>
</evidence>
<evidence type="ECO:0000256" key="4">
    <source>
        <dbReference type="ARBA" id="ARBA00023186"/>
    </source>
</evidence>
<comment type="similarity">
    <text evidence="6">Belongs to the bacillales FliT family.</text>
</comment>
<comment type="function">
    <text evidence="5">May act as an export chaperone for the filament capping protein FliD.</text>
</comment>
<protein>
    <recommendedName>
        <fullName evidence="7">Flagellar protein FliT</fullName>
    </recommendedName>
</protein>
<keyword evidence="3" id="KW-1005">Bacterial flagellum biogenesis</keyword>
<evidence type="ECO:0000256" key="2">
    <source>
        <dbReference type="ARBA" id="ARBA00022490"/>
    </source>
</evidence>
<keyword evidence="4" id="KW-0143">Chaperone</keyword>
<evidence type="ECO:0000313" key="8">
    <source>
        <dbReference type="EMBL" id="TNJ63390.1"/>
    </source>
</evidence>
<dbReference type="AlphaFoldDB" id="A0A5C4T3S9"/>
<organism evidence="8 9">
    <name type="scientific">Paenibacillus hemerocallicola</name>
    <dbReference type="NCBI Taxonomy" id="1172614"/>
    <lineage>
        <taxon>Bacteria</taxon>
        <taxon>Bacillati</taxon>
        <taxon>Bacillota</taxon>
        <taxon>Bacilli</taxon>
        <taxon>Bacillales</taxon>
        <taxon>Paenibacillaceae</taxon>
        <taxon>Paenibacillus</taxon>
    </lineage>
</organism>
<evidence type="ECO:0000256" key="6">
    <source>
        <dbReference type="ARBA" id="ARBA00093785"/>
    </source>
</evidence>
<accession>A0A5C4T3S9</accession>
<proteinExistence type="inferred from homology"/>
<keyword evidence="9" id="KW-1185">Reference proteome</keyword>
<keyword evidence="2" id="KW-0963">Cytoplasm</keyword>
<sequence>MANPVSELLELTERMAEEAENATVEQVDRYMERRRQLFDVMERMDPAERLALLAGFPGQSFQQWESVIEQAMARFKEEAQDKLLRFRRAKQQRTGYDVSAMDTNSFFFDRKK</sequence>
<dbReference type="InterPro" id="IPR008622">
    <property type="entry name" value="FliT"/>
</dbReference>
<reference evidence="8 9" key="1">
    <citation type="submission" date="2019-05" db="EMBL/GenBank/DDBJ databases">
        <title>We sequenced the genome of Paenibacillus hemerocallicola KCTC 33185 for further insight into its adaptation and study the phylogeny of Paenibacillus.</title>
        <authorList>
            <person name="Narsing Rao M.P."/>
        </authorList>
    </citation>
    <scope>NUCLEOTIDE SEQUENCE [LARGE SCALE GENOMIC DNA]</scope>
    <source>
        <strain evidence="8 9">KCTC 33185</strain>
    </source>
</reference>
<evidence type="ECO:0000256" key="1">
    <source>
        <dbReference type="ARBA" id="ARBA00004514"/>
    </source>
</evidence>
<name>A0A5C4T3S9_9BACL</name>
<gene>
    <name evidence="8" type="ORF">FE784_25435</name>
</gene>
<evidence type="ECO:0000313" key="9">
    <source>
        <dbReference type="Proteomes" id="UP000307943"/>
    </source>
</evidence>
<dbReference type="Proteomes" id="UP000307943">
    <property type="component" value="Unassembled WGS sequence"/>
</dbReference>
<dbReference type="Pfam" id="PF05400">
    <property type="entry name" value="FliT"/>
    <property type="match status" value="1"/>
</dbReference>
<evidence type="ECO:0000256" key="5">
    <source>
        <dbReference type="ARBA" id="ARBA00093765"/>
    </source>
</evidence>
<comment type="caution">
    <text evidence="8">The sequence shown here is derived from an EMBL/GenBank/DDBJ whole genome shotgun (WGS) entry which is preliminary data.</text>
</comment>
<dbReference type="EMBL" id="VDCQ01000043">
    <property type="protein sequence ID" value="TNJ63390.1"/>
    <property type="molecule type" value="Genomic_DNA"/>
</dbReference>
<evidence type="ECO:0000256" key="3">
    <source>
        <dbReference type="ARBA" id="ARBA00022795"/>
    </source>
</evidence>
<comment type="subcellular location">
    <subcellularLocation>
        <location evidence="1">Cytoplasm</location>
        <location evidence="1">Cytosol</location>
    </subcellularLocation>
</comment>